<dbReference type="GO" id="GO:0045087">
    <property type="term" value="P:innate immune response"/>
    <property type="evidence" value="ECO:0007669"/>
    <property type="project" value="TreeGrafter"/>
</dbReference>
<dbReference type="Proteomes" id="UP000095282">
    <property type="component" value="Unplaced"/>
</dbReference>
<feature type="domain" description="DUF7154" evidence="1">
    <location>
        <begin position="205"/>
        <end position="305"/>
    </location>
</feature>
<evidence type="ECO:0000259" key="1">
    <source>
        <dbReference type="Pfam" id="PF23673"/>
    </source>
</evidence>
<protein>
    <submittedName>
        <fullName evidence="3">VWFA domain-containing protein</fullName>
    </submittedName>
</protein>
<dbReference type="InterPro" id="IPR055578">
    <property type="entry name" value="DUF7154"/>
</dbReference>
<dbReference type="STRING" id="1561998.A0A1I7TTU5"/>
<sequence length="317" mass="35663">MVTGIRSVPEDTSCTSRTQPPTFLFAYSNDFSQKTILDTWNSFVNIEEEVDLQYSDFGNVRFDTKTPDSIHWNTNYKDVKSSIENNLPDHSLGFGDSSTGSDVLDVLNRYLYNGQVPICGSVVMILLKRYPNEYDITKVVNLIRSHHSIVHVITSGNPSGGSQPKTGYNIALKSNGLGAFEYDDMISDMIPRFPLFATPFPIYTTNVKISGTGSIKLPPMTVPIATEYYISMTYQDHLPLDAFRSIKLEWDAGNFFEDNILAQNSEDGGTYTSGWQYFGSGVTELTFSYEYNDKKVETLQIRISSDTALDHWLPYAE</sequence>
<evidence type="ECO:0000313" key="2">
    <source>
        <dbReference type="Proteomes" id="UP000095282"/>
    </source>
</evidence>
<dbReference type="PANTHER" id="PTHR23062">
    <property type="entry name" value="HYPOTHETICAL PROTEIN C.ELEGANS"/>
    <property type="match status" value="1"/>
</dbReference>
<name>A0A1I7TTU5_9PELO</name>
<reference evidence="3" key="1">
    <citation type="submission" date="2016-11" db="UniProtKB">
        <authorList>
            <consortium name="WormBaseParasite"/>
        </authorList>
    </citation>
    <scope>IDENTIFICATION</scope>
</reference>
<dbReference type="Pfam" id="PF23673">
    <property type="entry name" value="DUF7154"/>
    <property type="match status" value="1"/>
</dbReference>
<keyword evidence="2" id="KW-1185">Reference proteome</keyword>
<accession>A0A1I7TTU5</accession>
<evidence type="ECO:0000313" key="3">
    <source>
        <dbReference type="WBParaSite" id="Csp11.Scaffold629.g11718.t2"/>
    </source>
</evidence>
<dbReference type="AlphaFoldDB" id="A0A1I7TTU5"/>
<proteinExistence type="predicted"/>
<dbReference type="WBParaSite" id="Csp11.Scaffold629.g11718.t2">
    <property type="protein sequence ID" value="Csp11.Scaffold629.g11718.t2"/>
    <property type="gene ID" value="Csp11.Scaffold629.g11718"/>
</dbReference>
<organism evidence="2 3">
    <name type="scientific">Caenorhabditis tropicalis</name>
    <dbReference type="NCBI Taxonomy" id="1561998"/>
    <lineage>
        <taxon>Eukaryota</taxon>
        <taxon>Metazoa</taxon>
        <taxon>Ecdysozoa</taxon>
        <taxon>Nematoda</taxon>
        <taxon>Chromadorea</taxon>
        <taxon>Rhabditida</taxon>
        <taxon>Rhabditina</taxon>
        <taxon>Rhabditomorpha</taxon>
        <taxon>Rhabditoidea</taxon>
        <taxon>Rhabditidae</taxon>
        <taxon>Peloderinae</taxon>
        <taxon>Caenorhabditis</taxon>
    </lineage>
</organism>
<dbReference type="PANTHER" id="PTHR23062:SF3">
    <property type="entry name" value="ANF_RECEPTOR DOMAIN-CONTAINING PROTEIN-RELATED"/>
    <property type="match status" value="1"/>
</dbReference>